<evidence type="ECO:0000256" key="1">
    <source>
        <dbReference type="ARBA" id="ARBA00004196"/>
    </source>
</evidence>
<proteinExistence type="inferred from homology"/>
<feature type="coiled-coil region" evidence="5">
    <location>
        <begin position="113"/>
        <end position="185"/>
    </location>
</feature>
<dbReference type="InterPro" id="IPR030190">
    <property type="entry name" value="MacA_alpha-hairpin_sf"/>
</dbReference>
<evidence type="ECO:0000256" key="3">
    <source>
        <dbReference type="ARBA" id="ARBA00022448"/>
    </source>
</evidence>
<sequence length="399" mass="43434">MNQVINGTRRTWLRMGLWLSVAAMVLVVCGYAWSRRVAVTYETAIADTRNVEATVAATGVLQPRRYVDVGAQVSGQITRIYVAPGDTVKKGDRLLDIDPSVQQAEVDAGRASVAGLHAQLAEEQAQLNLAEKKLKRQSVLVQTGSTSRENVDIAQAEVQAARARIQRLQAQLEQTRATLKADEARLGYTRIYATMDGTVVTLDAREGQTLTSTYQTPNVMRVADLSGMTVWAEVSEADIRLIAVGMAVTFTTLGGQHDHEPRQWRSTVRQILPAPPNSAEQAADNGKPAAATKAVMYTVLFDVANDDGALMPQMTAQVTFVSARARAALVVPLAAIGTERDATGRYQIRVLDRSGKPQSRAVLLGIRSRHQVQVLEGLEPGMQVVTGESVSNTMPWFKW</sequence>
<evidence type="ECO:0000313" key="10">
    <source>
        <dbReference type="EMBL" id="RZT99813.1"/>
    </source>
</evidence>
<evidence type="ECO:0000256" key="2">
    <source>
        <dbReference type="ARBA" id="ARBA00009477"/>
    </source>
</evidence>
<keyword evidence="4 5" id="KW-0175">Coiled coil</keyword>
<keyword evidence="6" id="KW-1133">Transmembrane helix</keyword>
<keyword evidence="6" id="KW-0812">Transmembrane</keyword>
<gene>
    <name evidence="10" type="ORF">EV681_1607</name>
</gene>
<dbReference type="GO" id="GO:1990961">
    <property type="term" value="P:xenobiotic detoxification by transmembrane export across the plasma membrane"/>
    <property type="evidence" value="ECO:0007669"/>
    <property type="project" value="InterPro"/>
</dbReference>
<evidence type="ECO:0000256" key="6">
    <source>
        <dbReference type="SAM" id="Phobius"/>
    </source>
</evidence>
<evidence type="ECO:0000259" key="7">
    <source>
        <dbReference type="Pfam" id="PF25876"/>
    </source>
</evidence>
<dbReference type="AlphaFoldDB" id="A0A4Q7VTA3"/>
<feature type="domain" description="Multidrug resistance protein MdtA-like C-terminal permuted SH3" evidence="9">
    <location>
        <begin position="328"/>
        <end position="388"/>
    </location>
</feature>
<dbReference type="Pfam" id="PF25876">
    <property type="entry name" value="HH_MFP_RND"/>
    <property type="match status" value="1"/>
</dbReference>
<dbReference type="InterPro" id="IPR058627">
    <property type="entry name" value="MdtA-like_C"/>
</dbReference>
<dbReference type="InterPro" id="IPR006143">
    <property type="entry name" value="RND_pump_MFP"/>
</dbReference>
<dbReference type="GO" id="GO:0019898">
    <property type="term" value="C:extrinsic component of membrane"/>
    <property type="evidence" value="ECO:0007669"/>
    <property type="project" value="InterPro"/>
</dbReference>
<evidence type="ECO:0000259" key="8">
    <source>
        <dbReference type="Pfam" id="PF25917"/>
    </source>
</evidence>
<evidence type="ECO:0000256" key="5">
    <source>
        <dbReference type="SAM" id="Coils"/>
    </source>
</evidence>
<dbReference type="GO" id="GO:1990281">
    <property type="term" value="C:efflux pump complex"/>
    <property type="evidence" value="ECO:0007669"/>
    <property type="project" value="TreeGrafter"/>
</dbReference>
<dbReference type="Pfam" id="PF25967">
    <property type="entry name" value="RND-MFP_C"/>
    <property type="match status" value="1"/>
</dbReference>
<dbReference type="EMBL" id="SHKO01000001">
    <property type="protein sequence ID" value="RZT99813.1"/>
    <property type="molecule type" value="Genomic_DNA"/>
</dbReference>
<organism evidence="10 11">
    <name type="scientific">Advenella incenata</name>
    <dbReference type="NCBI Taxonomy" id="267800"/>
    <lineage>
        <taxon>Bacteria</taxon>
        <taxon>Pseudomonadati</taxon>
        <taxon>Pseudomonadota</taxon>
        <taxon>Betaproteobacteria</taxon>
        <taxon>Burkholderiales</taxon>
        <taxon>Alcaligenaceae</taxon>
    </lineage>
</organism>
<feature type="transmembrane region" description="Helical" evidence="6">
    <location>
        <begin position="12"/>
        <end position="33"/>
    </location>
</feature>
<dbReference type="PANTHER" id="PTHR30469:SF33">
    <property type="entry name" value="SLR1207 PROTEIN"/>
    <property type="match status" value="1"/>
</dbReference>
<dbReference type="Proteomes" id="UP000293398">
    <property type="component" value="Unassembled WGS sequence"/>
</dbReference>
<dbReference type="Gene3D" id="2.40.30.170">
    <property type="match status" value="1"/>
</dbReference>
<name>A0A4Q7VTA3_9BURK</name>
<comment type="subcellular location">
    <subcellularLocation>
        <location evidence="1">Cell envelope</location>
    </subcellularLocation>
</comment>
<feature type="domain" description="Multidrug resistance protein MdtA-like alpha-helical hairpin" evidence="7">
    <location>
        <begin position="116"/>
        <end position="179"/>
    </location>
</feature>
<dbReference type="Gene3D" id="6.10.140.1990">
    <property type="match status" value="1"/>
</dbReference>
<protein>
    <submittedName>
        <fullName evidence="10">Macrolide-specific efflux system membrane fusion protein</fullName>
    </submittedName>
</protein>
<reference evidence="10 11" key="1">
    <citation type="submission" date="2019-02" db="EMBL/GenBank/DDBJ databases">
        <title>Genomic Encyclopedia of Type Strains, Phase IV (KMG-IV): sequencing the most valuable type-strain genomes for metagenomic binning, comparative biology and taxonomic classification.</title>
        <authorList>
            <person name="Goeker M."/>
        </authorList>
    </citation>
    <scope>NUCLEOTIDE SEQUENCE [LARGE SCALE GENOMIC DNA]</scope>
    <source>
        <strain evidence="10 11">DSM 23814</strain>
    </source>
</reference>
<keyword evidence="6" id="KW-0472">Membrane</keyword>
<feature type="domain" description="Multidrug resistance protein MdtA-like barrel-sandwich hybrid" evidence="8">
    <location>
        <begin position="65"/>
        <end position="220"/>
    </location>
</feature>
<keyword evidence="11" id="KW-1185">Reference proteome</keyword>
<dbReference type="Pfam" id="PF25917">
    <property type="entry name" value="BSH_RND"/>
    <property type="match status" value="1"/>
</dbReference>
<dbReference type="Gene3D" id="2.40.420.20">
    <property type="match status" value="1"/>
</dbReference>
<dbReference type="InterPro" id="IPR058624">
    <property type="entry name" value="MdtA-like_HH"/>
</dbReference>
<dbReference type="NCBIfam" id="TIGR01730">
    <property type="entry name" value="RND_mfp"/>
    <property type="match status" value="1"/>
</dbReference>
<dbReference type="GO" id="GO:0015562">
    <property type="term" value="F:efflux transmembrane transporter activity"/>
    <property type="evidence" value="ECO:0007669"/>
    <property type="project" value="TreeGrafter"/>
</dbReference>
<keyword evidence="3" id="KW-0813">Transport</keyword>
<evidence type="ECO:0000256" key="4">
    <source>
        <dbReference type="ARBA" id="ARBA00023054"/>
    </source>
</evidence>
<comment type="caution">
    <text evidence="10">The sequence shown here is derived from an EMBL/GenBank/DDBJ whole genome shotgun (WGS) entry which is preliminary data.</text>
</comment>
<dbReference type="GO" id="GO:0030313">
    <property type="term" value="C:cell envelope"/>
    <property type="evidence" value="ECO:0007669"/>
    <property type="project" value="UniProtKB-SubCell"/>
</dbReference>
<dbReference type="InterPro" id="IPR058625">
    <property type="entry name" value="MdtA-like_BSH"/>
</dbReference>
<dbReference type="GO" id="GO:1990195">
    <property type="term" value="C:macrolide transmembrane transporter complex"/>
    <property type="evidence" value="ECO:0007669"/>
    <property type="project" value="InterPro"/>
</dbReference>
<dbReference type="SUPFAM" id="SSF111369">
    <property type="entry name" value="HlyD-like secretion proteins"/>
    <property type="match status" value="1"/>
</dbReference>
<evidence type="ECO:0000313" key="11">
    <source>
        <dbReference type="Proteomes" id="UP000293398"/>
    </source>
</evidence>
<evidence type="ECO:0000259" key="9">
    <source>
        <dbReference type="Pfam" id="PF25967"/>
    </source>
</evidence>
<accession>A0A4Q7VTA3</accession>
<dbReference type="PANTHER" id="PTHR30469">
    <property type="entry name" value="MULTIDRUG RESISTANCE PROTEIN MDTA"/>
    <property type="match status" value="1"/>
</dbReference>
<dbReference type="Gene3D" id="2.40.50.100">
    <property type="match status" value="2"/>
</dbReference>
<comment type="similarity">
    <text evidence="2">Belongs to the membrane fusion protein (MFP) (TC 8.A.1) family.</text>
</comment>